<evidence type="ECO:0000256" key="2">
    <source>
        <dbReference type="ARBA" id="ARBA00023015"/>
    </source>
</evidence>
<keyword evidence="2" id="KW-0805">Transcription regulation</keyword>
<evidence type="ECO:0000256" key="4">
    <source>
        <dbReference type="ARBA" id="ARBA00023125"/>
    </source>
</evidence>
<dbReference type="EMBL" id="JAWMAJ010000009">
    <property type="protein sequence ID" value="MDV7215149.1"/>
    <property type="molecule type" value="Genomic_DNA"/>
</dbReference>
<dbReference type="InterPro" id="IPR013325">
    <property type="entry name" value="RNA_pol_sigma_r2"/>
</dbReference>
<keyword evidence="5" id="KW-0804">Transcription</keyword>
<dbReference type="InterPro" id="IPR039425">
    <property type="entry name" value="RNA_pol_sigma-70-like"/>
</dbReference>
<keyword evidence="4" id="KW-0238">DNA-binding</keyword>
<dbReference type="PANTHER" id="PTHR43133">
    <property type="entry name" value="RNA POLYMERASE ECF-TYPE SIGMA FACTO"/>
    <property type="match status" value="1"/>
</dbReference>
<dbReference type="PANTHER" id="PTHR43133:SF8">
    <property type="entry name" value="RNA POLYMERASE SIGMA FACTOR HI_1459-RELATED"/>
    <property type="match status" value="1"/>
</dbReference>
<dbReference type="SUPFAM" id="SSF88946">
    <property type="entry name" value="Sigma2 domain of RNA polymerase sigma factors"/>
    <property type="match status" value="1"/>
</dbReference>
<gene>
    <name evidence="7" type="ORF">R5A26_04210</name>
</gene>
<dbReference type="InterPro" id="IPR013324">
    <property type="entry name" value="RNA_pol_sigma_r3/r4-like"/>
</dbReference>
<keyword evidence="3" id="KW-0731">Sigma factor</keyword>
<comment type="similarity">
    <text evidence="1">Belongs to the sigma-70 factor family. ECF subfamily.</text>
</comment>
<dbReference type="Gene3D" id="1.10.1740.10">
    <property type="match status" value="1"/>
</dbReference>
<sequence length="197" mass="21755">MSTHDPADSVDRPTAEPVSPGPPGSPGPPDQRHRARQQTDNEFSAFYRENIRPLTGFLINHGAAVHVAADIAQEIMTDAYRNWERVTHPKAWVHKAASRALVRKVASAEEPVDEVPEPTSLVPRPDAIAEWEAQHDALPLLRSLPMKQSQVMAWTLAGFTPTDIADHLGQPAENVRANLKNARRTAADYLKAREGEQ</sequence>
<evidence type="ECO:0000256" key="5">
    <source>
        <dbReference type="ARBA" id="ARBA00023163"/>
    </source>
</evidence>
<keyword evidence="8" id="KW-1185">Reference proteome</keyword>
<dbReference type="Gene3D" id="1.10.10.10">
    <property type="entry name" value="Winged helix-like DNA-binding domain superfamily/Winged helix DNA-binding domain"/>
    <property type="match status" value="1"/>
</dbReference>
<protein>
    <submittedName>
        <fullName evidence="7">Sigma-70 family RNA polymerase sigma factor</fullName>
    </submittedName>
</protein>
<evidence type="ECO:0000256" key="3">
    <source>
        <dbReference type="ARBA" id="ARBA00023082"/>
    </source>
</evidence>
<feature type="compositionally biased region" description="Basic and acidic residues" evidence="6">
    <location>
        <begin position="1"/>
        <end position="14"/>
    </location>
</feature>
<accession>A0ABU4F3H7</accession>
<dbReference type="RefSeq" id="WP_266858674.1">
    <property type="nucleotide sequence ID" value="NZ_JAPEMW010000001.1"/>
</dbReference>
<dbReference type="InterPro" id="IPR036388">
    <property type="entry name" value="WH-like_DNA-bd_sf"/>
</dbReference>
<evidence type="ECO:0000313" key="7">
    <source>
        <dbReference type="EMBL" id="MDV7215149.1"/>
    </source>
</evidence>
<feature type="compositionally biased region" description="Pro residues" evidence="6">
    <location>
        <begin position="19"/>
        <end position="29"/>
    </location>
</feature>
<evidence type="ECO:0000256" key="1">
    <source>
        <dbReference type="ARBA" id="ARBA00010641"/>
    </source>
</evidence>
<dbReference type="SUPFAM" id="SSF88659">
    <property type="entry name" value="Sigma3 and sigma4 domains of RNA polymerase sigma factors"/>
    <property type="match status" value="1"/>
</dbReference>
<organism evidence="7 8">
    <name type="scientific">Streptomyces prunicolor</name>
    <dbReference type="NCBI Taxonomy" id="67348"/>
    <lineage>
        <taxon>Bacteria</taxon>
        <taxon>Bacillati</taxon>
        <taxon>Actinomycetota</taxon>
        <taxon>Actinomycetes</taxon>
        <taxon>Kitasatosporales</taxon>
        <taxon>Streptomycetaceae</taxon>
        <taxon>Streptomyces</taxon>
    </lineage>
</organism>
<dbReference type="Proteomes" id="UP001187346">
    <property type="component" value="Unassembled WGS sequence"/>
</dbReference>
<evidence type="ECO:0000313" key="8">
    <source>
        <dbReference type="Proteomes" id="UP001187346"/>
    </source>
</evidence>
<proteinExistence type="inferred from homology"/>
<name>A0ABU4F3H7_9ACTN</name>
<evidence type="ECO:0000256" key="6">
    <source>
        <dbReference type="SAM" id="MobiDB-lite"/>
    </source>
</evidence>
<feature type="region of interest" description="Disordered" evidence="6">
    <location>
        <begin position="1"/>
        <end position="38"/>
    </location>
</feature>
<reference evidence="7 8" key="1">
    <citation type="submission" date="2023-10" db="EMBL/GenBank/DDBJ databases">
        <title>Characterization of rhizosphere-enriched actinobacteria from wheat plants lab-grown on chernevaya soil.</title>
        <authorList>
            <person name="Tikhonova E.N."/>
            <person name="Konopkin A."/>
            <person name="Kravchenko I.K."/>
        </authorList>
    </citation>
    <scope>NUCLEOTIDE SEQUENCE [LARGE SCALE GENOMIC DNA]</scope>
    <source>
        <strain evidence="7 8">RR29</strain>
    </source>
</reference>
<comment type="caution">
    <text evidence="7">The sequence shown here is derived from an EMBL/GenBank/DDBJ whole genome shotgun (WGS) entry which is preliminary data.</text>
</comment>